<keyword evidence="2" id="KW-1185">Reference proteome</keyword>
<name>A0ACA9M2J9_9GLOM</name>
<dbReference type="Proteomes" id="UP000789702">
    <property type="component" value="Unassembled WGS sequence"/>
</dbReference>
<gene>
    <name evidence="1" type="ORF">DHETER_LOCUS5854</name>
</gene>
<organism evidence="1 2">
    <name type="scientific">Dentiscutata heterogama</name>
    <dbReference type="NCBI Taxonomy" id="1316150"/>
    <lineage>
        <taxon>Eukaryota</taxon>
        <taxon>Fungi</taxon>
        <taxon>Fungi incertae sedis</taxon>
        <taxon>Mucoromycota</taxon>
        <taxon>Glomeromycotina</taxon>
        <taxon>Glomeromycetes</taxon>
        <taxon>Diversisporales</taxon>
        <taxon>Gigasporaceae</taxon>
        <taxon>Dentiscutata</taxon>
    </lineage>
</organism>
<reference evidence="1" key="1">
    <citation type="submission" date="2021-06" db="EMBL/GenBank/DDBJ databases">
        <authorList>
            <person name="Kallberg Y."/>
            <person name="Tangrot J."/>
            <person name="Rosling A."/>
        </authorList>
    </citation>
    <scope>NUCLEOTIDE SEQUENCE</scope>
    <source>
        <strain evidence="1">IL203A</strain>
    </source>
</reference>
<protein>
    <submittedName>
        <fullName evidence="1">5163_t:CDS:1</fullName>
    </submittedName>
</protein>
<comment type="caution">
    <text evidence="1">The sequence shown here is derived from an EMBL/GenBank/DDBJ whole genome shotgun (WGS) entry which is preliminary data.</text>
</comment>
<accession>A0ACA9M2J9</accession>
<dbReference type="EMBL" id="CAJVPU010006903">
    <property type="protein sequence ID" value="CAG8566029.1"/>
    <property type="molecule type" value="Genomic_DNA"/>
</dbReference>
<proteinExistence type="predicted"/>
<sequence>LLLGNIFNEEEVIHRIMYTPGTVSKIFWPAHVCSSRTKSGFLVGWNVCSFTACVASVISDVNCSYVIPNALMNFILKLRDLEAALSALSTDNSSPFVYMGNVCGAPPVVLGVITTRSNIDDVHYNINKEGIADKKTTANFWMTIHLQDNNMPSLRSIYCCGYRYSNISSEIIFYKQPNPTKLQYLSLDPLVLDIQQDSRNKVEQDSMTIKNVRKIVNTHIRSSGEERIQINYMDLILNQINSSFETEKAIISRCQAFATRRNRRSKSVSETSTLSQPIIILLILVRIFAEVVLRILNLRFPPWLFNGTALKDLSATSQQIDLRLQQASYWPWQYMLLRIRDWTNTATTRAQYIR</sequence>
<evidence type="ECO:0000313" key="1">
    <source>
        <dbReference type="EMBL" id="CAG8566029.1"/>
    </source>
</evidence>
<evidence type="ECO:0000313" key="2">
    <source>
        <dbReference type="Proteomes" id="UP000789702"/>
    </source>
</evidence>
<feature type="non-terminal residue" evidence="1">
    <location>
        <position position="1"/>
    </location>
</feature>